<reference evidence="1 2" key="1">
    <citation type="submission" date="2018-06" db="EMBL/GenBank/DDBJ databases">
        <title>Comparative genomics reveals the genomic features of Rhizophagus irregularis, R. cerebriforme, R. diaphanum and Gigaspora rosea, and their symbiotic lifestyle signature.</title>
        <authorList>
            <person name="Morin E."/>
            <person name="San Clemente H."/>
            <person name="Chen E.C.H."/>
            <person name="De La Providencia I."/>
            <person name="Hainaut M."/>
            <person name="Kuo A."/>
            <person name="Kohler A."/>
            <person name="Murat C."/>
            <person name="Tang N."/>
            <person name="Roy S."/>
            <person name="Loubradou J."/>
            <person name="Henrissat B."/>
            <person name="Grigoriev I.V."/>
            <person name="Corradi N."/>
            <person name="Roux C."/>
            <person name="Martin F.M."/>
        </authorList>
    </citation>
    <scope>NUCLEOTIDE SEQUENCE [LARGE SCALE GENOMIC DNA]</scope>
    <source>
        <strain evidence="1 2">DAOM 227022</strain>
    </source>
</reference>
<keyword evidence="2" id="KW-1185">Reference proteome</keyword>
<evidence type="ECO:0000313" key="1">
    <source>
        <dbReference type="EMBL" id="RIA93060.1"/>
    </source>
</evidence>
<evidence type="ECO:0000313" key="2">
    <source>
        <dbReference type="Proteomes" id="UP000265703"/>
    </source>
</evidence>
<gene>
    <name evidence="1" type="ORF">C1645_763343</name>
</gene>
<comment type="caution">
    <text evidence="1">The sequence shown here is derived from an EMBL/GenBank/DDBJ whole genome shotgun (WGS) entry which is preliminary data.</text>
</comment>
<accession>A0A397T3U1</accession>
<dbReference type="STRING" id="658196.A0A397T3U1"/>
<dbReference type="OrthoDB" id="5945798at2759"/>
<dbReference type="AlphaFoldDB" id="A0A397T3U1"/>
<dbReference type="EMBL" id="QKYT01000112">
    <property type="protein sequence ID" value="RIA93060.1"/>
    <property type="molecule type" value="Genomic_DNA"/>
</dbReference>
<dbReference type="Proteomes" id="UP000265703">
    <property type="component" value="Unassembled WGS sequence"/>
</dbReference>
<sequence length="103" mass="12492">MDEEMLKRVSILIDKFFNNNNNNENENKNYYLIETFLKLMTHRIEQSKDNLKMFEKISDDVLENLNFNKITKDDLINYLCIFYCNNFNIHDNQLFIYGEGTYV</sequence>
<name>A0A397T3U1_9GLOM</name>
<protein>
    <submittedName>
        <fullName evidence="1">Uncharacterized protein</fullName>
    </submittedName>
</protein>
<organism evidence="1 2">
    <name type="scientific">Glomus cerebriforme</name>
    <dbReference type="NCBI Taxonomy" id="658196"/>
    <lineage>
        <taxon>Eukaryota</taxon>
        <taxon>Fungi</taxon>
        <taxon>Fungi incertae sedis</taxon>
        <taxon>Mucoromycota</taxon>
        <taxon>Glomeromycotina</taxon>
        <taxon>Glomeromycetes</taxon>
        <taxon>Glomerales</taxon>
        <taxon>Glomeraceae</taxon>
        <taxon>Glomus</taxon>
    </lineage>
</organism>
<proteinExistence type="predicted"/>